<evidence type="ECO:0000256" key="4">
    <source>
        <dbReference type="ARBA" id="ARBA00022692"/>
    </source>
</evidence>
<keyword evidence="3 9" id="KW-0808">Transferase</keyword>
<dbReference type="AlphaFoldDB" id="A0A0W0ZTR8"/>
<feature type="transmembrane region" description="Helical" evidence="8">
    <location>
        <begin position="155"/>
        <end position="172"/>
    </location>
</feature>
<dbReference type="GO" id="GO:0016757">
    <property type="term" value="F:glycosyltransferase activity"/>
    <property type="evidence" value="ECO:0007669"/>
    <property type="project" value="UniProtKB-KW"/>
</dbReference>
<dbReference type="GO" id="GO:0071555">
    <property type="term" value="P:cell wall organization"/>
    <property type="evidence" value="ECO:0007669"/>
    <property type="project" value="TreeGrafter"/>
</dbReference>
<feature type="transmembrane region" description="Helical" evidence="8">
    <location>
        <begin position="73"/>
        <end position="89"/>
    </location>
</feature>
<evidence type="ECO:0000256" key="1">
    <source>
        <dbReference type="ARBA" id="ARBA00004651"/>
    </source>
</evidence>
<keyword evidence="4 8" id="KW-0812">Transmembrane</keyword>
<evidence type="ECO:0000313" key="10">
    <source>
        <dbReference type="Proteomes" id="UP000054693"/>
    </source>
</evidence>
<protein>
    <submittedName>
        <fullName evidence="9">Alpha-N-acetylglucosaminyltransferase</fullName>
    </submittedName>
</protein>
<keyword evidence="10" id="KW-1185">Reference proteome</keyword>
<reference evidence="9 10" key="1">
    <citation type="submission" date="2015-11" db="EMBL/GenBank/DDBJ databases">
        <title>Genomic analysis of 38 Legionella species identifies large and diverse effector repertoires.</title>
        <authorList>
            <person name="Burstein D."/>
            <person name="Amaro F."/>
            <person name="Zusman T."/>
            <person name="Lifshitz Z."/>
            <person name="Cohen O."/>
            <person name="Gilbert J.A."/>
            <person name="Pupko T."/>
            <person name="Shuman H.A."/>
            <person name="Segal G."/>
        </authorList>
    </citation>
    <scope>NUCLEOTIDE SEQUENCE [LARGE SCALE GENOMIC DNA]</scope>
    <source>
        <strain evidence="9 10">ATCC 49180</strain>
    </source>
</reference>
<dbReference type="GO" id="GO:0046872">
    <property type="term" value="F:metal ion binding"/>
    <property type="evidence" value="ECO:0007669"/>
    <property type="project" value="UniProtKB-KW"/>
</dbReference>
<dbReference type="CDD" id="cd06854">
    <property type="entry name" value="GT_WbpL_WbcO_like"/>
    <property type="match status" value="1"/>
</dbReference>
<keyword evidence="7" id="KW-0479">Metal-binding</keyword>
<feature type="transmembrane region" description="Helical" evidence="8">
    <location>
        <begin position="209"/>
        <end position="227"/>
    </location>
</feature>
<dbReference type="OrthoDB" id="9783652at2"/>
<feature type="binding site" evidence="7">
    <location>
        <position position="208"/>
    </location>
    <ligand>
        <name>Mg(2+)</name>
        <dbReference type="ChEBI" id="CHEBI:18420"/>
    </ligand>
</feature>
<feature type="transmembrane region" description="Helical" evidence="8">
    <location>
        <begin position="233"/>
        <end position="252"/>
    </location>
</feature>
<sequence>MNIILSLFFVVLSAILTKIFCMLAQNTRLMDKPNDRSLHTIPIVRGGGLVFISLSLISLPFLCFFTESSFSEQYILLASTVLLASISFFDDLYTLSAKSRFLVQCIVAGLIAFISPDMLDFGLFSLENQYLIIAFLFFAIIWAINHFNFMDGLDGFCASQAIFLFVSFALLFHFNSALIYQDFCFILIFSLTGFLLYNFPPAKLFMGDIGSATLGFLSFYVALIAQQKYQIPIIYWFMLNGLFLFDATITLLRRVFNKEKWFAPHRKHAYQRLKQLGVDTRIILLGQISMNSIFLILVLLLNMNKLNIYQALMTEFVFMLIIYYLIEKNFPMFEKIK</sequence>
<keyword evidence="7" id="KW-0460">Magnesium</keyword>
<feature type="transmembrane region" description="Helical" evidence="8">
    <location>
        <begin position="46"/>
        <end position="67"/>
    </location>
</feature>
<dbReference type="InterPro" id="IPR000715">
    <property type="entry name" value="Glycosyl_transferase_4"/>
</dbReference>
<keyword evidence="9" id="KW-0328">Glycosyltransferase</keyword>
<dbReference type="Proteomes" id="UP000054693">
    <property type="component" value="Unassembled WGS sequence"/>
</dbReference>
<evidence type="ECO:0000256" key="7">
    <source>
        <dbReference type="PIRSR" id="PIRSR600715-1"/>
    </source>
</evidence>
<name>A0A0W0ZTR8_9GAMM</name>
<evidence type="ECO:0000256" key="5">
    <source>
        <dbReference type="ARBA" id="ARBA00022989"/>
    </source>
</evidence>
<keyword evidence="2" id="KW-1003">Cell membrane</keyword>
<proteinExistence type="predicted"/>
<feature type="transmembrane region" description="Helical" evidence="8">
    <location>
        <begin position="308"/>
        <end position="326"/>
    </location>
</feature>
<dbReference type="GO" id="GO:0009103">
    <property type="term" value="P:lipopolysaccharide biosynthetic process"/>
    <property type="evidence" value="ECO:0007669"/>
    <property type="project" value="TreeGrafter"/>
</dbReference>
<dbReference type="GO" id="GO:0005886">
    <property type="term" value="C:plasma membrane"/>
    <property type="evidence" value="ECO:0007669"/>
    <property type="project" value="UniProtKB-SubCell"/>
</dbReference>
<gene>
    <name evidence="9" type="ORF">Ltuc_0071</name>
</gene>
<evidence type="ECO:0000313" key="9">
    <source>
        <dbReference type="EMBL" id="KTD72224.1"/>
    </source>
</evidence>
<dbReference type="PATRIC" id="fig|40335.7.peg.72"/>
<dbReference type="PANTHER" id="PTHR22926">
    <property type="entry name" value="PHOSPHO-N-ACETYLMURAMOYL-PENTAPEPTIDE-TRANSFERASE"/>
    <property type="match status" value="1"/>
</dbReference>
<feature type="binding site" evidence="7">
    <location>
        <position position="148"/>
    </location>
    <ligand>
        <name>Mg(2+)</name>
        <dbReference type="ChEBI" id="CHEBI:18420"/>
    </ligand>
</feature>
<dbReference type="EMBL" id="LNZA01000001">
    <property type="protein sequence ID" value="KTD72224.1"/>
    <property type="molecule type" value="Genomic_DNA"/>
</dbReference>
<keyword evidence="6 8" id="KW-0472">Membrane</keyword>
<evidence type="ECO:0000256" key="3">
    <source>
        <dbReference type="ARBA" id="ARBA00022679"/>
    </source>
</evidence>
<evidence type="ECO:0000256" key="8">
    <source>
        <dbReference type="SAM" id="Phobius"/>
    </source>
</evidence>
<feature type="transmembrane region" description="Helical" evidence="8">
    <location>
        <begin position="6"/>
        <end position="25"/>
    </location>
</feature>
<dbReference type="Pfam" id="PF00953">
    <property type="entry name" value="Glycos_transf_4"/>
    <property type="match status" value="1"/>
</dbReference>
<comment type="caution">
    <text evidence="9">The sequence shown here is derived from an EMBL/GenBank/DDBJ whole genome shotgun (WGS) entry which is preliminary data.</text>
</comment>
<dbReference type="STRING" id="40335.Ltuc_0071"/>
<evidence type="ECO:0000256" key="6">
    <source>
        <dbReference type="ARBA" id="ARBA00023136"/>
    </source>
</evidence>
<comment type="subcellular location">
    <subcellularLocation>
        <location evidence="1">Cell membrane</location>
        <topology evidence="1">Multi-pass membrane protein</topology>
    </subcellularLocation>
</comment>
<comment type="cofactor">
    <cofactor evidence="7">
        <name>Mg(2+)</name>
        <dbReference type="ChEBI" id="CHEBI:18420"/>
    </cofactor>
</comment>
<feature type="transmembrane region" description="Helical" evidence="8">
    <location>
        <begin position="101"/>
        <end position="124"/>
    </location>
</feature>
<dbReference type="GO" id="GO:0044038">
    <property type="term" value="P:cell wall macromolecule biosynthetic process"/>
    <property type="evidence" value="ECO:0007669"/>
    <property type="project" value="TreeGrafter"/>
</dbReference>
<feature type="transmembrane region" description="Helical" evidence="8">
    <location>
        <begin position="130"/>
        <end position="148"/>
    </location>
</feature>
<dbReference type="RefSeq" id="WP_133138330.1">
    <property type="nucleotide sequence ID" value="NZ_CAAAIP010000005.1"/>
</dbReference>
<evidence type="ECO:0000256" key="2">
    <source>
        <dbReference type="ARBA" id="ARBA00022475"/>
    </source>
</evidence>
<dbReference type="GO" id="GO:0016780">
    <property type="term" value="F:phosphotransferase activity, for other substituted phosphate groups"/>
    <property type="evidence" value="ECO:0007669"/>
    <property type="project" value="InterPro"/>
</dbReference>
<organism evidence="9 10">
    <name type="scientific">Legionella tucsonensis</name>
    <dbReference type="NCBI Taxonomy" id="40335"/>
    <lineage>
        <taxon>Bacteria</taxon>
        <taxon>Pseudomonadati</taxon>
        <taxon>Pseudomonadota</taxon>
        <taxon>Gammaproteobacteria</taxon>
        <taxon>Legionellales</taxon>
        <taxon>Legionellaceae</taxon>
        <taxon>Legionella</taxon>
    </lineage>
</organism>
<feature type="transmembrane region" description="Helical" evidence="8">
    <location>
        <begin position="282"/>
        <end position="302"/>
    </location>
</feature>
<keyword evidence="5 8" id="KW-1133">Transmembrane helix</keyword>
<dbReference type="PANTHER" id="PTHR22926:SF3">
    <property type="entry name" value="UNDECAPRENYL-PHOSPHATE ALPHA-N-ACETYLGLUCOSAMINYL 1-PHOSPHATE TRANSFERASE"/>
    <property type="match status" value="1"/>
</dbReference>
<feature type="transmembrane region" description="Helical" evidence="8">
    <location>
        <begin position="178"/>
        <end position="197"/>
    </location>
</feature>
<accession>A0A0W0ZTR8</accession>